<reference evidence="2 3" key="1">
    <citation type="submission" date="2019-03" db="EMBL/GenBank/DDBJ databases">
        <title>First draft genome of Liparis tanakae, snailfish: a comprehensive survey of snailfish specific genes.</title>
        <authorList>
            <person name="Kim W."/>
            <person name="Song I."/>
            <person name="Jeong J.-H."/>
            <person name="Kim D."/>
            <person name="Kim S."/>
            <person name="Ryu S."/>
            <person name="Song J.Y."/>
            <person name="Lee S.K."/>
        </authorList>
    </citation>
    <scope>NUCLEOTIDE SEQUENCE [LARGE SCALE GENOMIC DNA]</scope>
    <source>
        <tissue evidence="2">Muscle</tissue>
    </source>
</reference>
<feature type="region of interest" description="Disordered" evidence="1">
    <location>
        <begin position="1"/>
        <end position="26"/>
    </location>
</feature>
<comment type="caution">
    <text evidence="2">The sequence shown here is derived from an EMBL/GenBank/DDBJ whole genome shotgun (WGS) entry which is preliminary data.</text>
</comment>
<evidence type="ECO:0000313" key="3">
    <source>
        <dbReference type="Proteomes" id="UP000314294"/>
    </source>
</evidence>
<name>A0A4Z2ESP5_9TELE</name>
<evidence type="ECO:0000313" key="2">
    <source>
        <dbReference type="EMBL" id="TNN31803.1"/>
    </source>
</evidence>
<dbReference type="AlphaFoldDB" id="A0A4Z2ESP5"/>
<organism evidence="2 3">
    <name type="scientific">Liparis tanakae</name>
    <name type="common">Tanaka's snailfish</name>
    <dbReference type="NCBI Taxonomy" id="230148"/>
    <lineage>
        <taxon>Eukaryota</taxon>
        <taxon>Metazoa</taxon>
        <taxon>Chordata</taxon>
        <taxon>Craniata</taxon>
        <taxon>Vertebrata</taxon>
        <taxon>Euteleostomi</taxon>
        <taxon>Actinopterygii</taxon>
        <taxon>Neopterygii</taxon>
        <taxon>Teleostei</taxon>
        <taxon>Neoteleostei</taxon>
        <taxon>Acanthomorphata</taxon>
        <taxon>Eupercaria</taxon>
        <taxon>Perciformes</taxon>
        <taxon>Cottioidei</taxon>
        <taxon>Cottales</taxon>
        <taxon>Liparidae</taxon>
        <taxon>Liparis</taxon>
    </lineage>
</organism>
<sequence>MASLDVGVMKDRRSSSPPRAHTNTRRPVLTVWQMTSSPGTLHITPGTVFIKVTGPRPVNPRSFMLSTHGGVGRPHFPNQKVDVEDGTQRVVGRRIKM</sequence>
<accession>A0A4Z2ESP5</accession>
<keyword evidence="3" id="KW-1185">Reference proteome</keyword>
<evidence type="ECO:0000256" key="1">
    <source>
        <dbReference type="SAM" id="MobiDB-lite"/>
    </source>
</evidence>
<protein>
    <submittedName>
        <fullName evidence="2">Uncharacterized protein</fullName>
    </submittedName>
</protein>
<proteinExistence type="predicted"/>
<gene>
    <name evidence="2" type="ORF">EYF80_058040</name>
</gene>
<dbReference type="Proteomes" id="UP000314294">
    <property type="component" value="Unassembled WGS sequence"/>
</dbReference>
<dbReference type="EMBL" id="SRLO01003144">
    <property type="protein sequence ID" value="TNN31803.1"/>
    <property type="molecule type" value="Genomic_DNA"/>
</dbReference>